<dbReference type="SMART" id="SM00741">
    <property type="entry name" value="SapB"/>
    <property type="match status" value="3"/>
</dbReference>
<sequence>MQGNFWTCMLGLLLLAASASARSLALPSTTECQACLASVHLLEDLLKDPFFSDYLVNLVDKDICTELPIAREKCTNLVEGLLPVAIQWFEAASTPMELCSAAGACSVPEGVEALQARKAPKLRDSGECAICKFLVGQVKTMAVDPATQARMNETARAVCGALPADIAGVCNSLWDTYEPLILTFLDRASPDDLCALAGLCMNSLVVRTAELRFMTIAAPMPGLAPALSAVGQARMVAQGAPVGLPLGDSCDTCRMAVIQAHALIANPSVQANLVNYTKALCESFQSFSDACKLYVDEYSPLVFSLLQQYLSPDSLCAEIGMCKPPSKPAALVSQLLAAAQRALGLHTRAQQLVHDAVAAK</sequence>
<keyword evidence="3" id="KW-0732">Signal</keyword>
<name>A0A7S0RWN7_9CHLO</name>
<keyword evidence="1" id="KW-1015">Disulfide bond</keyword>
<keyword evidence="2" id="KW-0325">Glycoprotein</keyword>
<gene>
    <name evidence="5" type="ORF">CLEI1391_LOCUS14668</name>
</gene>
<feature type="domain" description="Saposin B-type" evidence="4">
    <location>
        <begin position="124"/>
        <end position="204"/>
    </location>
</feature>
<dbReference type="Gene3D" id="1.10.225.10">
    <property type="entry name" value="Saposin-like"/>
    <property type="match status" value="3"/>
</dbReference>
<organism evidence="5">
    <name type="scientific">Chlamydomonas leiostraca</name>
    <dbReference type="NCBI Taxonomy" id="1034604"/>
    <lineage>
        <taxon>Eukaryota</taxon>
        <taxon>Viridiplantae</taxon>
        <taxon>Chlorophyta</taxon>
        <taxon>core chlorophytes</taxon>
        <taxon>Chlorophyceae</taxon>
        <taxon>CS clade</taxon>
        <taxon>Chlamydomonadales</taxon>
        <taxon>Chlamydomonadaceae</taxon>
        <taxon>Chlamydomonas</taxon>
    </lineage>
</organism>
<evidence type="ECO:0000259" key="4">
    <source>
        <dbReference type="PROSITE" id="PS50015"/>
    </source>
</evidence>
<feature type="domain" description="Saposin B-type" evidence="4">
    <location>
        <begin position="28"/>
        <end position="109"/>
    </location>
</feature>
<dbReference type="PANTHER" id="PTHR11480">
    <property type="entry name" value="SAPOSIN-RELATED"/>
    <property type="match status" value="1"/>
</dbReference>
<evidence type="ECO:0000313" key="5">
    <source>
        <dbReference type="EMBL" id="CAD8689776.1"/>
    </source>
</evidence>
<dbReference type="InterPro" id="IPR008139">
    <property type="entry name" value="SaposinB_dom"/>
</dbReference>
<protein>
    <recommendedName>
        <fullName evidence="4">Saposin B-type domain-containing protein</fullName>
    </recommendedName>
</protein>
<dbReference type="InterPro" id="IPR008138">
    <property type="entry name" value="SapB_2"/>
</dbReference>
<proteinExistence type="predicted"/>
<dbReference type="SUPFAM" id="SSF47862">
    <property type="entry name" value="Saposin"/>
    <property type="match status" value="3"/>
</dbReference>
<feature type="signal peptide" evidence="3">
    <location>
        <begin position="1"/>
        <end position="21"/>
    </location>
</feature>
<dbReference type="Pfam" id="PF03489">
    <property type="entry name" value="SapB_2"/>
    <property type="match status" value="1"/>
</dbReference>
<dbReference type="AlphaFoldDB" id="A0A7S0RWN7"/>
<feature type="domain" description="Saposin B-type" evidence="4">
    <location>
        <begin position="246"/>
        <end position="326"/>
    </location>
</feature>
<evidence type="ECO:0000256" key="3">
    <source>
        <dbReference type="SAM" id="SignalP"/>
    </source>
</evidence>
<reference evidence="5" key="1">
    <citation type="submission" date="2021-01" db="EMBL/GenBank/DDBJ databases">
        <authorList>
            <person name="Corre E."/>
            <person name="Pelletier E."/>
            <person name="Niang G."/>
            <person name="Scheremetjew M."/>
            <person name="Finn R."/>
            <person name="Kale V."/>
            <person name="Holt S."/>
            <person name="Cochrane G."/>
            <person name="Meng A."/>
            <person name="Brown T."/>
            <person name="Cohen L."/>
        </authorList>
    </citation>
    <scope>NUCLEOTIDE SEQUENCE</scope>
    <source>
        <strain evidence="5">SAG 11-49</strain>
    </source>
</reference>
<dbReference type="EMBL" id="HBFB01026253">
    <property type="protein sequence ID" value="CAD8689776.1"/>
    <property type="molecule type" value="Transcribed_RNA"/>
</dbReference>
<dbReference type="InterPro" id="IPR051428">
    <property type="entry name" value="Sphingo_Act-Surfact_Prot"/>
</dbReference>
<evidence type="ECO:0000256" key="2">
    <source>
        <dbReference type="ARBA" id="ARBA00023180"/>
    </source>
</evidence>
<feature type="chain" id="PRO_5031237672" description="Saposin B-type domain-containing protein" evidence="3">
    <location>
        <begin position="22"/>
        <end position="360"/>
    </location>
</feature>
<dbReference type="PANTHER" id="PTHR11480:SF3">
    <property type="entry name" value="BCDNA.GH08312"/>
    <property type="match status" value="1"/>
</dbReference>
<dbReference type="InterPro" id="IPR011001">
    <property type="entry name" value="Saposin-like"/>
</dbReference>
<accession>A0A7S0RWN7</accession>
<dbReference type="PROSITE" id="PS50015">
    <property type="entry name" value="SAP_B"/>
    <property type="match status" value="3"/>
</dbReference>
<evidence type="ECO:0000256" key="1">
    <source>
        <dbReference type="ARBA" id="ARBA00023157"/>
    </source>
</evidence>